<dbReference type="InterPro" id="IPR050268">
    <property type="entry name" value="NADH-dep_flavin_reductase"/>
</dbReference>
<reference evidence="4 5" key="1">
    <citation type="journal article" date="2019" name="Int. J. Syst. Evol. Microbiol.">
        <title>The Global Catalogue of Microorganisms (GCM) 10K type strain sequencing project: providing services to taxonomists for standard genome sequencing and annotation.</title>
        <authorList>
            <consortium name="The Broad Institute Genomics Platform"/>
            <consortium name="The Broad Institute Genome Sequencing Center for Infectious Disease"/>
            <person name="Wu L."/>
            <person name="Ma J."/>
        </authorList>
    </citation>
    <scope>NUCLEOTIDE SEQUENCE [LARGE SCALE GENOMIC DNA]</scope>
    <source>
        <strain evidence="4 5">JCM 10425</strain>
    </source>
</reference>
<evidence type="ECO:0000256" key="2">
    <source>
        <dbReference type="ARBA" id="ARBA00023002"/>
    </source>
</evidence>
<dbReference type="InterPro" id="IPR012349">
    <property type="entry name" value="Split_barrel_FMN-bd"/>
</dbReference>
<dbReference type="EMBL" id="BAAAGX010000014">
    <property type="protein sequence ID" value="GAA0248591.1"/>
    <property type="molecule type" value="Genomic_DNA"/>
</dbReference>
<dbReference type="Proteomes" id="UP001500967">
    <property type="component" value="Unassembled WGS sequence"/>
</dbReference>
<dbReference type="Gene3D" id="2.30.110.10">
    <property type="entry name" value="Electron Transport, Fmn-binding Protein, Chain A"/>
    <property type="match status" value="1"/>
</dbReference>
<gene>
    <name evidence="4" type="ORF">GCM10009539_37360</name>
</gene>
<keyword evidence="2" id="KW-0560">Oxidoreductase</keyword>
<dbReference type="InterPro" id="IPR002563">
    <property type="entry name" value="Flavin_Rdtase-like_dom"/>
</dbReference>
<protein>
    <submittedName>
        <fullName evidence="4">Flavin reductase family protein</fullName>
    </submittedName>
</protein>
<dbReference type="RefSeq" id="WP_344650105.1">
    <property type="nucleotide sequence ID" value="NZ_BAAAGX010000014.1"/>
</dbReference>
<organism evidence="4 5">
    <name type="scientific">Cryptosporangium japonicum</name>
    <dbReference type="NCBI Taxonomy" id="80872"/>
    <lineage>
        <taxon>Bacteria</taxon>
        <taxon>Bacillati</taxon>
        <taxon>Actinomycetota</taxon>
        <taxon>Actinomycetes</taxon>
        <taxon>Cryptosporangiales</taxon>
        <taxon>Cryptosporangiaceae</taxon>
        <taxon>Cryptosporangium</taxon>
    </lineage>
</organism>
<keyword evidence="5" id="KW-1185">Reference proteome</keyword>
<dbReference type="Pfam" id="PF01613">
    <property type="entry name" value="Flavin_Reduct"/>
    <property type="match status" value="1"/>
</dbReference>
<evidence type="ECO:0000256" key="1">
    <source>
        <dbReference type="ARBA" id="ARBA00008898"/>
    </source>
</evidence>
<dbReference type="PANTHER" id="PTHR30466">
    <property type="entry name" value="FLAVIN REDUCTASE"/>
    <property type="match status" value="1"/>
</dbReference>
<evidence type="ECO:0000259" key="3">
    <source>
        <dbReference type="SMART" id="SM00903"/>
    </source>
</evidence>
<comment type="caution">
    <text evidence="4">The sequence shown here is derived from an EMBL/GenBank/DDBJ whole genome shotgun (WGS) entry which is preliminary data.</text>
</comment>
<dbReference type="PANTHER" id="PTHR30466:SF11">
    <property type="entry name" value="FLAVIN-DEPENDENT MONOOXYGENASE, REDUCTASE SUBUNIT HSAB"/>
    <property type="match status" value="1"/>
</dbReference>
<dbReference type="SUPFAM" id="SSF50475">
    <property type="entry name" value="FMN-binding split barrel"/>
    <property type="match status" value="1"/>
</dbReference>
<comment type="similarity">
    <text evidence="1">Belongs to the non-flavoprotein flavin reductase family.</text>
</comment>
<dbReference type="SMART" id="SM00903">
    <property type="entry name" value="Flavin_Reduct"/>
    <property type="match status" value="1"/>
</dbReference>
<accession>A0ABN0UF85</accession>
<sequence length="163" mass="17130">MTLVDDARFRQVLGRYPTGVSVITSREPDGTPVSMVVGTFTAVSLQPPLVGFLPDHGSTSWPRIRATGRFAVSVLAADQQDVCRMIVAKHPGRFDLLEWADSPSGCPLLVGAAAWVDCVIESVQAAGDHDVVLGRVLDLDAGPTSSGPLVFLGGAYAEATPTL</sequence>
<evidence type="ECO:0000313" key="5">
    <source>
        <dbReference type="Proteomes" id="UP001500967"/>
    </source>
</evidence>
<name>A0ABN0UF85_9ACTN</name>
<evidence type="ECO:0000313" key="4">
    <source>
        <dbReference type="EMBL" id="GAA0248591.1"/>
    </source>
</evidence>
<feature type="domain" description="Flavin reductase like" evidence="3">
    <location>
        <begin position="13"/>
        <end position="158"/>
    </location>
</feature>
<proteinExistence type="inferred from homology"/>